<dbReference type="InterPro" id="IPR036431">
    <property type="entry name" value="ARID_dom_sf"/>
</dbReference>
<feature type="compositionally biased region" description="Basic and acidic residues" evidence="6">
    <location>
        <begin position="160"/>
        <end position="169"/>
    </location>
</feature>
<feature type="compositionally biased region" description="Basic and acidic residues" evidence="6">
    <location>
        <begin position="817"/>
        <end position="854"/>
    </location>
</feature>
<name>A0A6J2JC53_BOMMA</name>
<feature type="compositionally biased region" description="Basic and acidic residues" evidence="6">
    <location>
        <begin position="752"/>
        <end position="766"/>
    </location>
</feature>
<evidence type="ECO:0000256" key="6">
    <source>
        <dbReference type="SAM" id="MobiDB-lite"/>
    </source>
</evidence>
<feature type="region of interest" description="Disordered" evidence="6">
    <location>
        <begin position="1167"/>
        <end position="1230"/>
    </location>
</feature>
<gene>
    <name evidence="9" type="primary">LOC114240367</name>
</gene>
<protein>
    <submittedName>
        <fullName evidence="9">AT-rich interactive domain-containing protein 4B-like</fullName>
    </submittedName>
</protein>
<feature type="compositionally biased region" description="Basic and acidic residues" evidence="6">
    <location>
        <begin position="889"/>
        <end position="906"/>
    </location>
</feature>
<dbReference type="SMART" id="SM01014">
    <property type="entry name" value="ARID"/>
    <property type="match status" value="1"/>
</dbReference>
<evidence type="ECO:0000256" key="2">
    <source>
        <dbReference type="ARBA" id="ARBA00023015"/>
    </source>
</evidence>
<dbReference type="Gene3D" id="2.30.30.140">
    <property type="match status" value="3"/>
</dbReference>
<dbReference type="KEGG" id="bman:114240367"/>
<dbReference type="FunFam" id="1.10.150.60:FF:000013">
    <property type="entry name" value="AT-rich interactive domain-containing protein 4B"/>
    <property type="match status" value="1"/>
</dbReference>
<evidence type="ECO:0000256" key="1">
    <source>
        <dbReference type="ARBA" id="ARBA00022853"/>
    </source>
</evidence>
<dbReference type="CDD" id="cd16100">
    <property type="entry name" value="ARID"/>
    <property type="match status" value="1"/>
</dbReference>
<feature type="compositionally biased region" description="Low complexity" evidence="6">
    <location>
        <begin position="405"/>
        <end position="418"/>
    </location>
</feature>
<dbReference type="Pfam" id="PF11717">
    <property type="entry name" value="Tudor-knot"/>
    <property type="match status" value="1"/>
</dbReference>
<dbReference type="GO" id="GO:0005694">
    <property type="term" value="C:chromosome"/>
    <property type="evidence" value="ECO:0007669"/>
    <property type="project" value="UniProtKB-ARBA"/>
</dbReference>
<feature type="region of interest" description="Disordered" evidence="6">
    <location>
        <begin position="383"/>
        <end position="619"/>
    </location>
</feature>
<dbReference type="GO" id="GO:0006357">
    <property type="term" value="P:regulation of transcription by RNA polymerase II"/>
    <property type="evidence" value="ECO:0007669"/>
    <property type="project" value="TreeGrafter"/>
</dbReference>
<feature type="compositionally biased region" description="Basic and acidic residues" evidence="6">
    <location>
        <begin position="733"/>
        <end position="744"/>
    </location>
</feature>
<sequence length="1741" mass="193277">MQGDDPPYLPVGTDVSAKYKGAFCEAKIKKVVRNIKCKVTLKAGGGTITVNDDVIKGTLRIGSTVEVKQDPKKDAMEAVITKIQDCSQYTVVFDDGDITTLRRSALCLKSGRHFNESETLDQLPLTHPEHFSTPVIAGRRGRRGRAQSDDSEGEGTSRPVKADSAEREPHVGRVVLVEAASGAERRRPHQPAFPALVVAPTAQIKVKEDYLVRSFKDGRYYTVPKKEAREFRKGSAPLEWAGVEAALQYLNQGVLPPHWDRDTLFNEPRNTSDDSSDDEPREEKDHFVAQLYKFMDDRGTPLNRNPTIANKDIDLYRLFRVVQKLGGYNRVTNQNQWKTIADKMGFHPVTNSITNLCKQAYKKFLHSFEDFYRKLGVTLVAHPRGARTPPAGRSLIRDKDKQPLTSSSASSTPTGTPSQRGKDKDSDKSETDKSEKSEKEEKTEKTKEKPRASDEEDSADNQPLVVAVAPKIEKDKEKDKEKEKEKDKEKEKEKEREKEKENRKEKEKVKDKEKEKEKEKEKDKEREKSTSTTTSEEKVLVKPRSQSKGRSSMPPSKPDSHDKRTPKRRPLSSKSESAGSSTSRASRRPHVSTDSDSSGRASRPSTNEPMHTRVSNVKAQVGDKLKVYYGPTQSESKVWPSTNEPMHTRVSNVKAQVGDKLKVYYGPTQSESKVTYEAKVIEISSEGMLRVHYTGWNTRYDEWIKPQRIALNVTQHEQRNKKGTGMSRRVRAKMNEESSARSDSDSDSDSDVDLKRPPKKLDEKGPPSKILPRPKEAKTGESSGSNKPRKRPVRTVSTPTNLSPSKKPRPMPTTCHQGRDFDLNEIRSELKGLHSVKQDHDESSLKQDPHDKTSRLMLPAATMSAAPAEPPQPDKQAEDVYEFKEPEPFELELHDEKKKRTHRIFDDISPSKYTSTLSKSLSEEISEDPLRPRPSTLRSPSLSPFRDFGATRALEPGRQSPEEDPKVCLFGLDDDSFQGDGSSGPTFEGFTPAKNQETYSKKSKVSKLRELIDDSPESPADDEHSSEDEQDLMVKDEKAVSEPSPAAPQVETEKITENVKECVASKELVTQIILEPIIETNTETKYVTEEAVKQKEVPMEIIIAPERPKTPPQQRKEIHKVNLLSVPVSISNVQMNVTLTVANPVLKQEPVKESSLKLLTVPKTLTEPKENIPQMKIEQNMEPEPVVSKFEPPSSPLIDTEEDKSEPDSPARIDVIPEPPPGFLLQSEGPKIAEKLLKAINSAKRLSMSPPPTDDRSDASKTEPNKFNKPEIKVSSQSPELKTISSKSDTVKPLVKSELKKVRTPEISECIFGEPSNLTDAKRDATDVKKVRPKDEIRKEVLSPRLQSPLNILERRRSVADLPLAVPAQKNNKVLSDTIQKLSSQINQSAAAAVPLPLPPFPQADRSESSDSDDSDRRLIIDKVEEWGGNSCETSRASGAAALASLHAGKSAGEWSAGESLLMLEDACKNERKHSASVVVAGSGSGRAAGVVGGGEEDSNISLLLCEETIPGSPAPDAEPQPPRHRLHMPFASAPQHHHSLSKEDRRGEGPSRPMVAAGGGGAAGAGGPAAGEAPGWGRRHALIDNTPPTTPDSSLDMSPHRDRRMSERDSPSERKDDDDEVRPIDASLDIEKPHESSACGRSRKASESSGAGAGAGRGRRRRRDTDELGAHHPPHKYNFYVELDPSWDSQTRINVLTTRLTDLRKTYHSVKAELAAIDRRRKKLRRKEREAVKAAKAACS</sequence>
<dbReference type="Pfam" id="PF01388">
    <property type="entry name" value="ARID"/>
    <property type="match status" value="1"/>
</dbReference>
<reference evidence="9" key="1">
    <citation type="submission" date="2025-08" db="UniProtKB">
        <authorList>
            <consortium name="RefSeq"/>
        </authorList>
    </citation>
    <scope>IDENTIFICATION</scope>
    <source>
        <tissue evidence="9">Silk gland</tissue>
    </source>
</reference>
<feature type="compositionally biased region" description="Basic and acidic residues" evidence="6">
    <location>
        <begin position="420"/>
        <end position="453"/>
    </location>
</feature>
<keyword evidence="1" id="KW-0156">Chromatin regulator</keyword>
<feature type="compositionally biased region" description="Polar residues" evidence="6">
    <location>
        <begin position="544"/>
        <end position="554"/>
    </location>
</feature>
<dbReference type="InterPro" id="IPR012603">
    <property type="entry name" value="ARID4A/B_PWWP"/>
</dbReference>
<evidence type="ECO:0000256" key="3">
    <source>
        <dbReference type="ARBA" id="ARBA00023125"/>
    </source>
</evidence>
<dbReference type="InterPro" id="IPR001606">
    <property type="entry name" value="ARID_dom"/>
</dbReference>
<keyword evidence="2" id="KW-0805">Transcription regulation</keyword>
<dbReference type="CDD" id="cd20390">
    <property type="entry name" value="Tudor_ARID4_rpt2"/>
    <property type="match status" value="1"/>
</dbReference>
<feature type="domain" description="ARID" evidence="7">
    <location>
        <begin position="281"/>
        <end position="373"/>
    </location>
</feature>
<dbReference type="SUPFAM" id="SSF46774">
    <property type="entry name" value="ARID-like"/>
    <property type="match status" value="1"/>
</dbReference>
<dbReference type="RefSeq" id="XP_028026687.1">
    <property type="nucleotide sequence ID" value="XM_028170886.1"/>
</dbReference>
<feature type="compositionally biased region" description="Basic and acidic residues" evidence="6">
    <location>
        <begin position="1253"/>
        <end position="1272"/>
    </location>
</feature>
<evidence type="ECO:0000313" key="8">
    <source>
        <dbReference type="Proteomes" id="UP000504629"/>
    </source>
</evidence>
<dbReference type="InterPro" id="IPR025995">
    <property type="entry name" value="Tudor-knot"/>
</dbReference>
<dbReference type="InterPro" id="IPR051232">
    <property type="entry name" value="ARID/SWI1_ChromRemod"/>
</dbReference>
<dbReference type="CDD" id="cd20389">
    <property type="entry name" value="Tudor_ARID4_rpt1"/>
    <property type="match status" value="1"/>
</dbReference>
<feature type="compositionally biased region" description="Basic and acidic residues" evidence="6">
    <location>
        <begin position="471"/>
        <end position="540"/>
    </location>
</feature>
<evidence type="ECO:0000256" key="4">
    <source>
        <dbReference type="ARBA" id="ARBA00023163"/>
    </source>
</evidence>
<feature type="compositionally biased region" description="Polar residues" evidence="6">
    <location>
        <begin position="592"/>
        <end position="618"/>
    </location>
</feature>
<dbReference type="Pfam" id="PF08169">
    <property type="entry name" value="RBB1NT"/>
    <property type="match status" value="1"/>
</dbReference>
<feature type="compositionally biased region" description="Polar residues" evidence="6">
    <location>
        <begin position="1274"/>
        <end position="1288"/>
    </location>
</feature>
<dbReference type="SUPFAM" id="SSF63748">
    <property type="entry name" value="Tudor/PWWP/MBT"/>
    <property type="match status" value="1"/>
</dbReference>
<feature type="region of interest" description="Disordered" evidence="6">
    <location>
        <begin position="889"/>
        <end position="1053"/>
    </location>
</feature>
<dbReference type="SUPFAM" id="SSF54160">
    <property type="entry name" value="Chromo domain-like"/>
    <property type="match status" value="1"/>
</dbReference>
<feature type="region of interest" description="Disordered" evidence="6">
    <location>
        <begin position="1242"/>
        <end position="1290"/>
    </location>
</feature>
<feature type="compositionally biased region" description="Low complexity" evidence="6">
    <location>
        <begin position="933"/>
        <end position="944"/>
    </location>
</feature>
<feature type="region of interest" description="Disordered" evidence="6">
    <location>
        <begin position="1509"/>
        <end position="1675"/>
    </location>
</feature>
<evidence type="ECO:0000259" key="7">
    <source>
        <dbReference type="PROSITE" id="PS51011"/>
    </source>
</evidence>
<dbReference type="InterPro" id="IPR016197">
    <property type="entry name" value="Chromo-like_dom_sf"/>
</dbReference>
<feature type="compositionally biased region" description="Gly residues" evidence="6">
    <location>
        <begin position="1558"/>
        <end position="1570"/>
    </location>
</feature>
<dbReference type="GO" id="GO:0005634">
    <property type="term" value="C:nucleus"/>
    <property type="evidence" value="ECO:0007669"/>
    <property type="project" value="TreeGrafter"/>
</dbReference>
<dbReference type="OrthoDB" id="10068428at2759"/>
<feature type="compositionally biased region" description="Basic and acidic residues" evidence="6">
    <location>
        <begin position="1405"/>
        <end position="1417"/>
    </location>
</feature>
<dbReference type="PROSITE" id="PS51011">
    <property type="entry name" value="ARID"/>
    <property type="match status" value="1"/>
</dbReference>
<dbReference type="GeneID" id="114240367"/>
<accession>A0A6J2JC53</accession>
<feature type="compositionally biased region" description="Low complexity" evidence="6">
    <location>
        <begin position="572"/>
        <end position="584"/>
    </location>
</feature>
<dbReference type="GO" id="GO:0006325">
    <property type="term" value="P:chromatin organization"/>
    <property type="evidence" value="ECO:0007669"/>
    <property type="project" value="UniProtKB-KW"/>
</dbReference>
<evidence type="ECO:0000256" key="5">
    <source>
        <dbReference type="ARBA" id="ARBA00023242"/>
    </source>
</evidence>
<feature type="compositionally biased region" description="Acidic residues" evidence="6">
    <location>
        <begin position="1013"/>
        <end position="1031"/>
    </location>
</feature>
<dbReference type="PANTHER" id="PTHR13964">
    <property type="entry name" value="RBP-RELATED"/>
    <property type="match status" value="1"/>
</dbReference>
<dbReference type="CDD" id="cd20104">
    <property type="entry name" value="MBT_PHF20L1-like"/>
    <property type="match status" value="1"/>
</dbReference>
<feature type="region of interest" description="Disordered" evidence="6">
    <location>
        <begin position="1394"/>
        <end position="1417"/>
    </location>
</feature>
<keyword evidence="3" id="KW-0238">DNA-binding</keyword>
<dbReference type="FunFam" id="2.30.30.140:FF:000009">
    <property type="entry name" value="AT-rich interactive domain-containing protein 4B"/>
    <property type="match status" value="1"/>
</dbReference>
<keyword evidence="4" id="KW-0804">Transcription</keyword>
<dbReference type="PANTHER" id="PTHR13964:SF27">
    <property type="entry name" value="HAT-TRICK, ISOFORM D"/>
    <property type="match status" value="1"/>
</dbReference>
<feature type="compositionally biased region" description="Basic and acidic residues" evidence="6">
    <location>
        <begin position="1599"/>
        <end position="1616"/>
    </location>
</feature>
<evidence type="ECO:0000313" key="9">
    <source>
        <dbReference type="RefSeq" id="XP_028026687.1"/>
    </source>
</evidence>
<feature type="region of interest" description="Disordered" evidence="6">
    <location>
        <begin position="714"/>
        <end position="854"/>
    </location>
</feature>
<feature type="compositionally biased region" description="Polar residues" evidence="6">
    <location>
        <begin position="795"/>
        <end position="804"/>
    </location>
</feature>
<dbReference type="GO" id="GO:0000976">
    <property type="term" value="F:transcription cis-regulatory region binding"/>
    <property type="evidence" value="ECO:0007669"/>
    <property type="project" value="TreeGrafter"/>
</dbReference>
<feature type="compositionally biased region" description="Low complexity" evidence="6">
    <location>
        <begin position="910"/>
        <end position="920"/>
    </location>
</feature>
<dbReference type="Gene3D" id="1.10.150.60">
    <property type="entry name" value="ARID DNA-binding domain"/>
    <property type="match status" value="1"/>
</dbReference>
<proteinExistence type="predicted"/>
<organism evidence="8 9">
    <name type="scientific">Bombyx mandarina</name>
    <name type="common">Wild silk moth</name>
    <name type="synonym">Wild silkworm</name>
    <dbReference type="NCBI Taxonomy" id="7092"/>
    <lineage>
        <taxon>Eukaryota</taxon>
        <taxon>Metazoa</taxon>
        <taxon>Ecdysozoa</taxon>
        <taxon>Arthropoda</taxon>
        <taxon>Hexapoda</taxon>
        <taxon>Insecta</taxon>
        <taxon>Pterygota</taxon>
        <taxon>Neoptera</taxon>
        <taxon>Endopterygota</taxon>
        <taxon>Lepidoptera</taxon>
        <taxon>Glossata</taxon>
        <taxon>Ditrysia</taxon>
        <taxon>Bombycoidea</taxon>
        <taxon>Bombycidae</taxon>
        <taxon>Bombycinae</taxon>
        <taxon>Bombyx</taxon>
    </lineage>
</organism>
<keyword evidence="5" id="KW-0539">Nucleus</keyword>
<dbReference type="SMART" id="SM00501">
    <property type="entry name" value="BRIGHT"/>
    <property type="match status" value="1"/>
</dbReference>
<dbReference type="Proteomes" id="UP000504629">
    <property type="component" value="Unplaced"/>
</dbReference>
<feature type="region of interest" description="Disordered" evidence="6">
    <location>
        <begin position="260"/>
        <end position="282"/>
    </location>
</feature>
<feature type="compositionally biased region" description="Basic and acidic residues" evidence="6">
    <location>
        <begin position="1541"/>
        <end position="1550"/>
    </location>
</feature>
<keyword evidence="8" id="KW-1185">Reference proteome</keyword>
<feature type="region of interest" description="Disordered" evidence="6">
    <location>
        <begin position="125"/>
        <end position="169"/>
    </location>
</feature>